<feature type="compositionally biased region" description="Polar residues" evidence="1">
    <location>
        <begin position="90"/>
        <end position="100"/>
    </location>
</feature>
<feature type="compositionally biased region" description="Low complexity" evidence="1">
    <location>
        <begin position="335"/>
        <end position="346"/>
    </location>
</feature>
<dbReference type="InterPro" id="IPR004360">
    <property type="entry name" value="Glyas_Fos-R_dOase_dom"/>
</dbReference>
<comment type="caution">
    <text evidence="3">The sequence shown here is derived from an EMBL/GenBank/DDBJ whole genome shotgun (WGS) entry which is preliminary data.</text>
</comment>
<evidence type="ECO:0000313" key="4">
    <source>
        <dbReference type="Proteomes" id="UP001295423"/>
    </source>
</evidence>
<dbReference type="Pfam" id="PF00903">
    <property type="entry name" value="Glyoxalase"/>
    <property type="match status" value="1"/>
</dbReference>
<dbReference type="Gene3D" id="3.10.180.10">
    <property type="entry name" value="2,3-Dihydroxybiphenyl 1,2-Dioxygenase, domain 1"/>
    <property type="match status" value="1"/>
</dbReference>
<keyword evidence="4" id="KW-1185">Reference proteome</keyword>
<feature type="compositionally biased region" description="Low complexity" evidence="1">
    <location>
        <begin position="1"/>
        <end position="13"/>
    </location>
</feature>
<feature type="compositionally biased region" description="Polar residues" evidence="1">
    <location>
        <begin position="449"/>
        <end position="462"/>
    </location>
</feature>
<protein>
    <recommendedName>
        <fullName evidence="2">VOC domain-containing protein</fullName>
    </recommendedName>
</protein>
<feature type="compositionally biased region" description="Low complexity" evidence="1">
    <location>
        <begin position="55"/>
        <end position="73"/>
    </location>
</feature>
<dbReference type="InterPro" id="IPR037523">
    <property type="entry name" value="VOC_core"/>
</dbReference>
<dbReference type="InterPro" id="IPR029068">
    <property type="entry name" value="Glyas_Bleomycin-R_OHBP_Dase"/>
</dbReference>
<feature type="compositionally biased region" description="Pro residues" evidence="1">
    <location>
        <begin position="164"/>
        <end position="173"/>
    </location>
</feature>
<dbReference type="Proteomes" id="UP001295423">
    <property type="component" value="Unassembled WGS sequence"/>
</dbReference>
<sequence length="916" mass="100890">MSSPSSDSSASDSTEGAGQSWWAAPYKPGRPDPFTAKSPLGDDDDNDEVVRIPTSSSSSSSSPSSSSSAQSTSKPLISEPAVSIIKGSMGASNSSTNNNGQRRKMVEIAPSPSDPFHYGSIATSSSTRSTRDGQNIPPPSRMPTINNGNSVYEHQQQAPRARNRPPPPPPPPLDEGMNERSDFGQQQAPRTRNGSPPLDDSDFGQQQAPRTRNGPPPLDDSDYGQQQAPITRNRPPPQDDSDYGQQQAPRTRNGPPPLDDSDYDPQQATRGRIGPPPFDDDIYGRSDYGQQAQRTRNRPPSLDGADYGQKQEAPRIRFRPPPLNDDIYRSSDYDQQTPRTQIQQPPLNDAIYERRRKNNRGSTMDAVPVSFRDVTYASADAARQRPRNTDNLKSAAVPLKGSDEETFMPNDDNGMRSTGTTRKKPGRVRRKPISPIDADVIPSPPSYGSDVQSSIPASNNAFFQRPPKPRRERDKSRKTASPSSQTEPFYYTSDVYSEEDPSIQSVFPQRTSLPSRSGGSMSLFENSPESLFEDSSQTRSNLETYMQSSSSSPFSFQYDKEAAAMNGMDFVKFLESRGMRDNGNSQQQQIQRQQQQNEWQQQVITNRAYQTSIITRAKNRTPPTKLDIAASTLGGSLLGASIGIAGALNPELGLNIVGQSAMLPPVLWAAMIGTVGYAGGVADNDAGYSIRHVFSLGSSLKTGIKSFVNSARMTVEKTANEALRMVSGQEDPPARIHHVTIKTRDLASAMDFYSLFGFESKSKFRIGQTRATWLDNVVAGAGRIELIEVPSDSNRRALDRVRNQELLGWNHMTLDVSDLMWKNGFETLSEFLAYLNEKSFYQSGKGLSLAVEPQKQAIDDHIYDTAFLYDPDGSMIQLQHLTKERAEDYRISAFHYGEPTGGQGLVDQSGSYQGWW</sequence>
<proteinExistence type="predicted"/>
<dbReference type="SUPFAM" id="SSF54593">
    <property type="entry name" value="Glyoxalase/Bleomycin resistance protein/Dihydroxybiphenyl dioxygenase"/>
    <property type="match status" value="1"/>
</dbReference>
<organism evidence="3 4">
    <name type="scientific">Cylindrotheca closterium</name>
    <dbReference type="NCBI Taxonomy" id="2856"/>
    <lineage>
        <taxon>Eukaryota</taxon>
        <taxon>Sar</taxon>
        <taxon>Stramenopiles</taxon>
        <taxon>Ochrophyta</taxon>
        <taxon>Bacillariophyta</taxon>
        <taxon>Bacillariophyceae</taxon>
        <taxon>Bacillariophycidae</taxon>
        <taxon>Bacillariales</taxon>
        <taxon>Bacillariaceae</taxon>
        <taxon>Cylindrotheca</taxon>
    </lineage>
</organism>
<reference evidence="3" key="1">
    <citation type="submission" date="2023-08" db="EMBL/GenBank/DDBJ databases">
        <authorList>
            <person name="Audoor S."/>
            <person name="Bilcke G."/>
        </authorList>
    </citation>
    <scope>NUCLEOTIDE SEQUENCE</scope>
</reference>
<feature type="compositionally biased region" description="Polar residues" evidence="1">
    <location>
        <begin position="183"/>
        <end position="194"/>
    </location>
</feature>
<dbReference type="PROSITE" id="PS51819">
    <property type="entry name" value="VOC"/>
    <property type="match status" value="1"/>
</dbReference>
<accession>A0AAD2CI42</accession>
<feature type="compositionally biased region" description="Polar residues" evidence="1">
    <location>
        <begin position="143"/>
        <end position="158"/>
    </location>
</feature>
<name>A0AAD2CI42_9STRA</name>
<feature type="compositionally biased region" description="Basic residues" evidence="1">
    <location>
        <begin position="421"/>
        <end position="432"/>
    </location>
</feature>
<evidence type="ECO:0000313" key="3">
    <source>
        <dbReference type="EMBL" id="CAJ1934761.1"/>
    </source>
</evidence>
<dbReference type="EMBL" id="CAKOGP040000380">
    <property type="protein sequence ID" value="CAJ1934761.1"/>
    <property type="molecule type" value="Genomic_DNA"/>
</dbReference>
<feature type="domain" description="VOC" evidence="2">
    <location>
        <begin position="735"/>
        <end position="881"/>
    </location>
</feature>
<evidence type="ECO:0000259" key="2">
    <source>
        <dbReference type="PROSITE" id="PS51819"/>
    </source>
</evidence>
<dbReference type="AlphaFoldDB" id="A0AAD2CI42"/>
<evidence type="ECO:0000256" key="1">
    <source>
        <dbReference type="SAM" id="MobiDB-lite"/>
    </source>
</evidence>
<feature type="region of interest" description="Disordered" evidence="1">
    <location>
        <begin position="1"/>
        <end position="489"/>
    </location>
</feature>
<gene>
    <name evidence="3" type="ORF">CYCCA115_LOCUS4100</name>
</gene>